<evidence type="ECO:0000313" key="3">
    <source>
        <dbReference type="Proteomes" id="UP000037939"/>
    </source>
</evidence>
<sequence>MKTIQRIVRVSLAAAAALVLSHQASACVALSDGVYVGDEAADARTDGGQWSRVLTELTHADKKFAGTTGQFGLVYVVKNGQISTYHSLPNDLDERYETLYAFEPVKSSLDCAGKFTFEFVIDTFYPPYLRIGQVPKAKGKAMISAVKAQIEGHVLPDGNLFLDTCQAFDERKSGWRKTDDGWGVCGGGSKATLFNIKAKVVGQKGWESIQ</sequence>
<dbReference type="STRING" id="857265.WG78_17345"/>
<evidence type="ECO:0000313" key="2">
    <source>
        <dbReference type="EMBL" id="KPC50395.1"/>
    </source>
</evidence>
<dbReference type="Proteomes" id="UP000037939">
    <property type="component" value="Unassembled WGS sequence"/>
</dbReference>
<dbReference type="EMBL" id="LAQT01000029">
    <property type="protein sequence ID" value="KPC50395.1"/>
    <property type="molecule type" value="Genomic_DNA"/>
</dbReference>
<organism evidence="2 3">
    <name type="scientific">Amantichitinum ursilacus</name>
    <dbReference type="NCBI Taxonomy" id="857265"/>
    <lineage>
        <taxon>Bacteria</taxon>
        <taxon>Pseudomonadati</taxon>
        <taxon>Pseudomonadota</taxon>
        <taxon>Betaproteobacteria</taxon>
        <taxon>Neisseriales</taxon>
        <taxon>Chitinibacteraceae</taxon>
        <taxon>Amantichitinum</taxon>
    </lineage>
</organism>
<feature type="signal peptide" evidence="1">
    <location>
        <begin position="1"/>
        <end position="26"/>
    </location>
</feature>
<keyword evidence="3" id="KW-1185">Reference proteome</keyword>
<accession>A0A0N0GLX9</accession>
<feature type="chain" id="PRO_5005849694" description="Lipoprotein" evidence="1">
    <location>
        <begin position="27"/>
        <end position="210"/>
    </location>
</feature>
<proteinExistence type="predicted"/>
<dbReference type="AlphaFoldDB" id="A0A0N0GLX9"/>
<dbReference type="OrthoDB" id="8618429at2"/>
<keyword evidence="1" id="KW-0732">Signal</keyword>
<evidence type="ECO:0008006" key="4">
    <source>
        <dbReference type="Google" id="ProtNLM"/>
    </source>
</evidence>
<reference evidence="2 3" key="1">
    <citation type="submission" date="2015-07" db="EMBL/GenBank/DDBJ databases">
        <title>Draft genome sequence of the Amantichitinum ursilacus IGB-41, a new chitin-degrading bacterium.</title>
        <authorList>
            <person name="Kirstahler P."/>
            <person name="Guenther M."/>
            <person name="Grumaz C."/>
            <person name="Rupp S."/>
            <person name="Zibek S."/>
            <person name="Sohn K."/>
        </authorList>
    </citation>
    <scope>NUCLEOTIDE SEQUENCE [LARGE SCALE GENOMIC DNA]</scope>
    <source>
        <strain evidence="2 3">IGB-41</strain>
    </source>
</reference>
<dbReference type="RefSeq" id="WP_152969273.1">
    <property type="nucleotide sequence ID" value="NZ_LAQT01000029.1"/>
</dbReference>
<protein>
    <recommendedName>
        <fullName evidence="4">Lipoprotein</fullName>
    </recommendedName>
</protein>
<comment type="caution">
    <text evidence="2">The sequence shown here is derived from an EMBL/GenBank/DDBJ whole genome shotgun (WGS) entry which is preliminary data.</text>
</comment>
<evidence type="ECO:0000256" key="1">
    <source>
        <dbReference type="SAM" id="SignalP"/>
    </source>
</evidence>
<gene>
    <name evidence="2" type="ORF">WG78_17345</name>
</gene>
<name>A0A0N0GLX9_9NEIS</name>